<evidence type="ECO:0000256" key="2">
    <source>
        <dbReference type="ARBA" id="ARBA00022723"/>
    </source>
</evidence>
<protein>
    <submittedName>
        <fullName evidence="8">Dihydroxyacid dehydratase</fullName>
    </submittedName>
</protein>
<evidence type="ECO:0000313" key="9">
    <source>
        <dbReference type="Proteomes" id="UP000295066"/>
    </source>
</evidence>
<keyword evidence="9" id="KW-1185">Reference proteome</keyword>
<organism evidence="8 9">
    <name type="scientific">Aminivibrio pyruvatiphilus</name>
    <dbReference type="NCBI Taxonomy" id="1005740"/>
    <lineage>
        <taxon>Bacteria</taxon>
        <taxon>Thermotogati</taxon>
        <taxon>Synergistota</taxon>
        <taxon>Synergistia</taxon>
        <taxon>Synergistales</taxon>
        <taxon>Aminobacteriaceae</taxon>
        <taxon>Aminivibrio</taxon>
    </lineage>
</organism>
<gene>
    <name evidence="8" type="ORF">C8D99_1189</name>
</gene>
<name>A0A4R8M295_9BACT</name>
<evidence type="ECO:0000256" key="4">
    <source>
        <dbReference type="ARBA" id="ARBA00023014"/>
    </source>
</evidence>
<evidence type="ECO:0000256" key="3">
    <source>
        <dbReference type="ARBA" id="ARBA00023004"/>
    </source>
</evidence>
<dbReference type="FunFam" id="3.50.30.80:FF:000001">
    <property type="entry name" value="Dihydroxy-acid dehydratase"/>
    <property type="match status" value="1"/>
</dbReference>
<dbReference type="InterPro" id="IPR020558">
    <property type="entry name" value="DiOHA_6PGluconate_deHydtase_CS"/>
</dbReference>
<dbReference type="InterPro" id="IPR056740">
    <property type="entry name" value="ILV_EDD_C"/>
</dbReference>
<dbReference type="InterPro" id="IPR042096">
    <property type="entry name" value="Dihydro-acid_dehy_C"/>
</dbReference>
<keyword evidence="5" id="KW-0456">Lyase</keyword>
<dbReference type="PANTHER" id="PTHR43661:SF3">
    <property type="entry name" value="D-XYLONATE DEHYDRATASE YAGF-RELATED"/>
    <property type="match status" value="1"/>
</dbReference>
<dbReference type="SUPFAM" id="SSF143975">
    <property type="entry name" value="IlvD/EDD N-terminal domain-like"/>
    <property type="match status" value="1"/>
</dbReference>
<keyword evidence="4" id="KW-0411">Iron-sulfur</keyword>
<keyword evidence="2" id="KW-0479">Metal-binding</keyword>
<feature type="domain" description="Dihydroxy-acid/6-phosphogluconate dehydratase C-terminal" evidence="7">
    <location>
        <begin position="355"/>
        <end position="545"/>
    </location>
</feature>
<evidence type="ECO:0000256" key="1">
    <source>
        <dbReference type="ARBA" id="ARBA00006486"/>
    </source>
</evidence>
<dbReference type="Proteomes" id="UP000295066">
    <property type="component" value="Unassembled WGS sequence"/>
</dbReference>
<evidence type="ECO:0000313" key="8">
    <source>
        <dbReference type="EMBL" id="TDY56653.1"/>
    </source>
</evidence>
<dbReference type="Pfam" id="PF00920">
    <property type="entry name" value="ILVD_EDD_N"/>
    <property type="match status" value="1"/>
</dbReference>
<dbReference type="Pfam" id="PF24877">
    <property type="entry name" value="ILV_EDD_C"/>
    <property type="match status" value="1"/>
</dbReference>
<evidence type="ECO:0000259" key="7">
    <source>
        <dbReference type="Pfam" id="PF24877"/>
    </source>
</evidence>
<dbReference type="PROSITE" id="PS00887">
    <property type="entry name" value="ILVD_EDD_2"/>
    <property type="match status" value="1"/>
</dbReference>
<accession>A0A4R8M295</accession>
<dbReference type="PROSITE" id="PS00886">
    <property type="entry name" value="ILVD_EDD_1"/>
    <property type="match status" value="1"/>
</dbReference>
<dbReference type="PANTHER" id="PTHR43661">
    <property type="entry name" value="D-XYLONATE DEHYDRATASE"/>
    <property type="match status" value="1"/>
</dbReference>
<evidence type="ECO:0000256" key="5">
    <source>
        <dbReference type="ARBA" id="ARBA00023239"/>
    </source>
</evidence>
<dbReference type="AlphaFoldDB" id="A0A4R8M295"/>
<dbReference type="InterPro" id="IPR037237">
    <property type="entry name" value="IlvD/EDD_N"/>
</dbReference>
<comment type="caution">
    <text evidence="8">The sequence shown here is derived from an EMBL/GenBank/DDBJ whole genome shotgun (WGS) entry which is preliminary data.</text>
</comment>
<dbReference type="GO" id="GO:0051536">
    <property type="term" value="F:iron-sulfur cluster binding"/>
    <property type="evidence" value="ECO:0007669"/>
    <property type="project" value="UniProtKB-KW"/>
</dbReference>
<sequence>MGRRKPEEITEAYYVGLMSGSGYRAKDLRKPVIAVVNSWTDVNPGHKPLLELARYVKEGIWAGGGTPGEFNVPAPCDGIAQGPGMHYILPQRDLIAGSIEAMVEAHGFDGMVMLASCDKIIPGMLMAAARLNLPTVFITAGAMIPYAEGGREYVACDVKEAIGRRNSNSIDDETFERWTTHFCASGGVCSMFGTANTMGTFLEATGAAPFGSATMLFCEAGKMRQARDAGERAVELVREGITFSGIMSEASLLNGIRYISAAGGSTNGVLHTLALAKVLGIPLDLKKFDEIQSSVPVVAKFKPSAEKNISDYHRAGGVLALLSTIRPHLDLSVPLAMGGTLGDALDDFRGPVDREVIRPLSDPLHPAGCFSILSGNLAPRGAVVKKSGVDPKMFRHRGPAVVFNSEEEVKEFLLTKKVEPGSVLVVRYEGPKGGPGMRELSIPAAMLVGMGLHTSVAMITDGRFSGATRGPCVGHIAPEAWVGGPIALVKDGDLIEIDLETNCLTLHVPEEELEKRGQELKRPERKLGGVLSAYRKGVGCASEGAIWLFRDDEEEN</sequence>
<proteinExistence type="inferred from homology"/>
<evidence type="ECO:0000259" key="6">
    <source>
        <dbReference type="Pfam" id="PF00920"/>
    </source>
</evidence>
<comment type="similarity">
    <text evidence="1">Belongs to the IlvD/Edd family.</text>
</comment>
<keyword evidence="3" id="KW-0408">Iron</keyword>
<dbReference type="EMBL" id="SORI01000018">
    <property type="protein sequence ID" value="TDY56653.1"/>
    <property type="molecule type" value="Genomic_DNA"/>
</dbReference>
<dbReference type="GO" id="GO:0016836">
    <property type="term" value="F:hydro-lyase activity"/>
    <property type="evidence" value="ECO:0007669"/>
    <property type="project" value="UniProtKB-ARBA"/>
</dbReference>
<feature type="domain" description="Dihydroxy-acid/6-phosphogluconate dehydratase N-terminal" evidence="6">
    <location>
        <begin position="30"/>
        <end position="343"/>
    </location>
</feature>
<dbReference type="GO" id="GO:0046872">
    <property type="term" value="F:metal ion binding"/>
    <property type="evidence" value="ECO:0007669"/>
    <property type="project" value="UniProtKB-KW"/>
</dbReference>
<reference evidence="8 9" key="1">
    <citation type="submission" date="2019-03" db="EMBL/GenBank/DDBJ databases">
        <title>Genomic Encyclopedia of Type Strains, Phase IV (KMG-IV): sequencing the most valuable type-strain genomes for metagenomic binning, comparative biology and taxonomic classification.</title>
        <authorList>
            <person name="Goeker M."/>
        </authorList>
    </citation>
    <scope>NUCLEOTIDE SEQUENCE [LARGE SCALE GENOMIC DNA]</scope>
    <source>
        <strain evidence="8 9">DSM 25964</strain>
    </source>
</reference>
<dbReference type="InterPro" id="IPR000581">
    <property type="entry name" value="ILV_EDD_N"/>
</dbReference>
<dbReference type="Gene3D" id="3.50.30.80">
    <property type="entry name" value="IlvD/EDD C-terminal domain-like"/>
    <property type="match status" value="1"/>
</dbReference>
<dbReference type="SUPFAM" id="SSF52016">
    <property type="entry name" value="LeuD/IlvD-like"/>
    <property type="match status" value="1"/>
</dbReference>
<dbReference type="GO" id="GO:0005829">
    <property type="term" value="C:cytosol"/>
    <property type="evidence" value="ECO:0007669"/>
    <property type="project" value="TreeGrafter"/>
</dbReference>
<dbReference type="RefSeq" id="WP_243833916.1">
    <property type="nucleotide sequence ID" value="NZ_SORI01000018.1"/>
</dbReference>